<keyword evidence="1" id="KW-0812">Transmembrane</keyword>
<evidence type="ECO:0000313" key="2">
    <source>
        <dbReference type="EMBL" id="MEA5580922.1"/>
    </source>
</evidence>
<reference evidence="2 3" key="1">
    <citation type="submission" date="2023-12" db="EMBL/GenBank/DDBJ databases">
        <title>Baltic Sea Cyanobacteria.</title>
        <authorList>
            <person name="Delbaje E."/>
            <person name="Fewer D.P."/>
            <person name="Shishido T.K."/>
        </authorList>
    </citation>
    <scope>NUCLEOTIDE SEQUENCE [LARGE SCALE GENOMIC DNA]</scope>
    <source>
        <strain evidence="2 3">UHCC-0300</strain>
    </source>
</reference>
<evidence type="ECO:0000313" key="3">
    <source>
        <dbReference type="Proteomes" id="UP001302120"/>
    </source>
</evidence>
<name>A0ABU5UBL0_9CYAN</name>
<protein>
    <submittedName>
        <fullName evidence="2">Uncharacterized protein</fullName>
    </submittedName>
</protein>
<comment type="caution">
    <text evidence="2">The sequence shown here is derived from an EMBL/GenBank/DDBJ whole genome shotgun (WGS) entry which is preliminary data.</text>
</comment>
<keyword evidence="3" id="KW-1185">Reference proteome</keyword>
<keyword evidence="1" id="KW-0472">Membrane</keyword>
<organism evidence="2 3">
    <name type="scientific">Nodularia harveyana UHCC-0300</name>
    <dbReference type="NCBI Taxonomy" id="2974287"/>
    <lineage>
        <taxon>Bacteria</taxon>
        <taxon>Bacillati</taxon>
        <taxon>Cyanobacteriota</taxon>
        <taxon>Cyanophyceae</taxon>
        <taxon>Nostocales</taxon>
        <taxon>Nodulariaceae</taxon>
        <taxon>Nodularia</taxon>
    </lineage>
</organism>
<dbReference type="RefSeq" id="WP_323195263.1">
    <property type="nucleotide sequence ID" value="NZ_JAYGHG010000006.1"/>
</dbReference>
<accession>A0ABU5UBL0</accession>
<sequence length="82" mass="9104">MLKAVPKTTLEKIRFVVKADILSLILLYTTLLRVLRVGRLGDYSLEPTGNCSATGTDLYTNLQIKTEDYDSCIIIISAKPTL</sequence>
<gene>
    <name evidence="2" type="ORF">VB620_06160</name>
</gene>
<keyword evidence="1" id="KW-1133">Transmembrane helix</keyword>
<proteinExistence type="predicted"/>
<feature type="transmembrane region" description="Helical" evidence="1">
    <location>
        <begin position="15"/>
        <end position="35"/>
    </location>
</feature>
<dbReference type="Proteomes" id="UP001302120">
    <property type="component" value="Unassembled WGS sequence"/>
</dbReference>
<dbReference type="EMBL" id="JAYGHG010000006">
    <property type="protein sequence ID" value="MEA5580922.1"/>
    <property type="molecule type" value="Genomic_DNA"/>
</dbReference>
<evidence type="ECO:0000256" key="1">
    <source>
        <dbReference type="SAM" id="Phobius"/>
    </source>
</evidence>